<evidence type="ECO:0000313" key="1">
    <source>
        <dbReference type="EMBL" id="QUI22343.1"/>
    </source>
</evidence>
<keyword evidence="2" id="KW-1185">Reference proteome</keyword>
<dbReference type="PANTHER" id="PTHR36039">
    <property type="match status" value="1"/>
</dbReference>
<reference evidence="1" key="1">
    <citation type="submission" date="2020-07" db="EMBL/GenBank/DDBJ databases">
        <title>Vallitalea pronyensis genome.</title>
        <authorList>
            <person name="Postec A."/>
        </authorList>
    </citation>
    <scope>NUCLEOTIDE SEQUENCE</scope>
    <source>
        <strain evidence="1">FatNI3</strain>
    </source>
</reference>
<dbReference type="PANTHER" id="PTHR36039:SF2">
    <property type="entry name" value="RNA LIGASE_CYCLIC NUCLEOTIDE PHOSPHODIESTERASE FAMILY PROTEIN"/>
    <property type="match status" value="1"/>
</dbReference>
<evidence type="ECO:0000313" key="2">
    <source>
        <dbReference type="Proteomes" id="UP000683246"/>
    </source>
</evidence>
<protein>
    <submittedName>
        <fullName evidence="1">2'-5' RNA ligase family protein</fullName>
    </submittedName>
</protein>
<dbReference type="Pfam" id="PF13563">
    <property type="entry name" value="2_5_RNA_ligase2"/>
    <property type="match status" value="1"/>
</dbReference>
<dbReference type="Proteomes" id="UP000683246">
    <property type="component" value="Chromosome"/>
</dbReference>
<proteinExistence type="predicted"/>
<dbReference type="SUPFAM" id="SSF55144">
    <property type="entry name" value="LigT-like"/>
    <property type="match status" value="1"/>
</dbReference>
<dbReference type="EMBL" id="CP058649">
    <property type="protein sequence ID" value="QUI22343.1"/>
    <property type="molecule type" value="Genomic_DNA"/>
</dbReference>
<dbReference type="KEGG" id="vpy:HZI73_08530"/>
<sequence>MYAIELFFSEEVEDYVRRKWKEISLNHIASSLYDMEGTRPHVSLALYNDLEDLQEFQQHFSEYYKGYGDTIELKFDIIGTFPTTGTVFLKPTITTELLDFHKAYHNNFQQYHNQSQYYIPGNWDAHCTFAFGLDNNAITDVINYLLKDFKPLKGHIVEIGVVEVLHDGHQYVSAKTLFSERLVP</sequence>
<dbReference type="InterPro" id="IPR009097">
    <property type="entry name" value="Cyclic_Pdiesterase"/>
</dbReference>
<dbReference type="AlphaFoldDB" id="A0A8J8MJD3"/>
<keyword evidence="1" id="KW-0436">Ligase</keyword>
<dbReference type="RefSeq" id="WP_212697827.1">
    <property type="nucleotide sequence ID" value="NZ_CP058649.1"/>
</dbReference>
<accession>A0A8J8MJD3</accession>
<dbReference type="Gene3D" id="3.90.1140.10">
    <property type="entry name" value="Cyclic phosphodiesterase"/>
    <property type="match status" value="1"/>
</dbReference>
<organism evidence="1 2">
    <name type="scientific">Vallitalea pronyensis</name>
    <dbReference type="NCBI Taxonomy" id="1348613"/>
    <lineage>
        <taxon>Bacteria</taxon>
        <taxon>Bacillati</taxon>
        <taxon>Bacillota</taxon>
        <taxon>Clostridia</taxon>
        <taxon>Lachnospirales</taxon>
        <taxon>Vallitaleaceae</taxon>
        <taxon>Vallitalea</taxon>
    </lineage>
</organism>
<name>A0A8J8MJD3_9FIRM</name>
<dbReference type="GO" id="GO:0016874">
    <property type="term" value="F:ligase activity"/>
    <property type="evidence" value="ECO:0007669"/>
    <property type="project" value="UniProtKB-KW"/>
</dbReference>
<gene>
    <name evidence="1" type="ORF">HZI73_08530</name>
</gene>